<evidence type="ECO:0000313" key="2">
    <source>
        <dbReference type="EMBL" id="TRY67322.1"/>
    </source>
</evidence>
<protein>
    <submittedName>
        <fullName evidence="2">Uncharacterized protein</fullName>
    </submittedName>
</protein>
<comment type="caution">
    <text evidence="2">The sequence shown here is derived from an EMBL/GenBank/DDBJ whole genome shotgun (WGS) entry which is preliminary data.</text>
</comment>
<evidence type="ECO:0000256" key="1">
    <source>
        <dbReference type="SAM" id="MobiDB-lite"/>
    </source>
</evidence>
<gene>
    <name evidence="2" type="ORF">TCAL_11135</name>
</gene>
<keyword evidence="3" id="KW-1185">Reference proteome</keyword>
<name>A0A553NPE7_TIGCA</name>
<organism evidence="2 3">
    <name type="scientific">Tigriopus californicus</name>
    <name type="common">Marine copepod</name>
    <dbReference type="NCBI Taxonomy" id="6832"/>
    <lineage>
        <taxon>Eukaryota</taxon>
        <taxon>Metazoa</taxon>
        <taxon>Ecdysozoa</taxon>
        <taxon>Arthropoda</taxon>
        <taxon>Crustacea</taxon>
        <taxon>Multicrustacea</taxon>
        <taxon>Hexanauplia</taxon>
        <taxon>Copepoda</taxon>
        <taxon>Harpacticoida</taxon>
        <taxon>Harpacticidae</taxon>
        <taxon>Tigriopus</taxon>
    </lineage>
</organism>
<proteinExistence type="predicted"/>
<dbReference type="AlphaFoldDB" id="A0A553NPE7"/>
<dbReference type="EMBL" id="VCGU01000011">
    <property type="protein sequence ID" value="TRY67322.1"/>
    <property type="molecule type" value="Genomic_DNA"/>
</dbReference>
<feature type="compositionally biased region" description="Pro residues" evidence="1">
    <location>
        <begin position="106"/>
        <end position="118"/>
    </location>
</feature>
<accession>A0A553NPE7</accession>
<feature type="compositionally biased region" description="Basic and acidic residues" evidence="1">
    <location>
        <begin position="72"/>
        <end position="88"/>
    </location>
</feature>
<reference evidence="2 3" key="1">
    <citation type="journal article" date="2018" name="Nat. Ecol. Evol.">
        <title>Genomic signatures of mitonuclear coevolution across populations of Tigriopus californicus.</title>
        <authorList>
            <person name="Barreto F.S."/>
            <person name="Watson E.T."/>
            <person name="Lima T.G."/>
            <person name="Willett C.S."/>
            <person name="Edmands S."/>
            <person name="Li W."/>
            <person name="Burton R.S."/>
        </authorList>
    </citation>
    <scope>NUCLEOTIDE SEQUENCE [LARGE SCALE GENOMIC DNA]</scope>
    <source>
        <strain evidence="2 3">San Diego</strain>
    </source>
</reference>
<evidence type="ECO:0000313" key="3">
    <source>
        <dbReference type="Proteomes" id="UP000318571"/>
    </source>
</evidence>
<dbReference type="Proteomes" id="UP000318571">
    <property type="component" value="Chromosome 4"/>
</dbReference>
<sequence length="126" mass="14159">MVKQPGKETGLGCSVKQAHVVPYDDDESLLSTSYTSPKPTFILSPKCTISTKNFNQLSRMSGEIKRMRKKKMEKETTKESLRSSEGEVLKMYLCRTNALDEAHQRSPPPSPPLPPPVPCRTHRAMK</sequence>
<feature type="region of interest" description="Disordered" evidence="1">
    <location>
        <begin position="63"/>
        <end position="126"/>
    </location>
</feature>